<organism evidence="3 4">
    <name type="scientific">Qipengyuania oceanensis</name>
    <dbReference type="NCBI Taxonomy" id="1463597"/>
    <lineage>
        <taxon>Bacteria</taxon>
        <taxon>Pseudomonadati</taxon>
        <taxon>Pseudomonadota</taxon>
        <taxon>Alphaproteobacteria</taxon>
        <taxon>Sphingomonadales</taxon>
        <taxon>Erythrobacteraceae</taxon>
        <taxon>Qipengyuania</taxon>
    </lineage>
</organism>
<keyword evidence="2" id="KW-0812">Transmembrane</keyword>
<evidence type="ECO:0000256" key="1">
    <source>
        <dbReference type="SAM" id="MobiDB-lite"/>
    </source>
</evidence>
<keyword evidence="2" id="KW-0472">Membrane</keyword>
<gene>
    <name evidence="3" type="ORF">GRI48_02845</name>
</gene>
<evidence type="ECO:0000256" key="2">
    <source>
        <dbReference type="SAM" id="Phobius"/>
    </source>
</evidence>
<feature type="region of interest" description="Disordered" evidence="1">
    <location>
        <begin position="1042"/>
        <end position="1073"/>
    </location>
</feature>
<proteinExistence type="predicted"/>
<dbReference type="InterPro" id="IPR021730">
    <property type="entry name" value="YdbH"/>
</dbReference>
<dbReference type="AlphaFoldDB" id="A0A844YCM7"/>
<dbReference type="RefSeq" id="WP_160671116.1">
    <property type="nucleotide sequence ID" value="NZ_WTYN01000001.1"/>
</dbReference>
<dbReference type="OrthoDB" id="7597031at2"/>
<keyword evidence="4" id="KW-1185">Reference proteome</keyword>
<dbReference type="EMBL" id="WTYN01000001">
    <property type="protein sequence ID" value="MXO61941.1"/>
    <property type="molecule type" value="Genomic_DNA"/>
</dbReference>
<feature type="compositionally biased region" description="Low complexity" evidence="1">
    <location>
        <begin position="1045"/>
        <end position="1057"/>
    </location>
</feature>
<comment type="caution">
    <text evidence="3">The sequence shown here is derived from an EMBL/GenBank/DDBJ whole genome shotgun (WGS) entry which is preliminary data.</text>
</comment>
<sequence>MADEEMPAEQASGERRPRLSMWRWRISLGLLVLLLSVVAVAWFARERIAGNIIEEQLDALGIDATYDIERVGGTRQVVSNLVVGNPQHPDFTAEQVSVILRYRFGAPVIGRIELVKPRLFGTLRDGQLSFGTLDPLIFTDSGEPPSLPDLDVKITDGRGLIASDMGPIGIKLEGEGEIDSGFAGIVAVAAPALSTGGCAISDGSAYGRLTTRAGKPSFDGPVRLDRLECPERSIAVRRLALMADVTGDKDLSGIEGKARIATRSLVTPWLAANGANGTMSGTFRGGNLRSRYTLAVRGVDAEQARIAVLTADGTLRASDGFGQIELETSLEGNGLRIGDGLGASLADLETSTSDTLLAPLLRKARLAFERESRGSSLAGRVSVRSSDKGFSFVMPEGRVVGGSGATLLSLSRVQFGSADEGGRFLGNFATGGDGVPRIVGRMERRGQGAPVLRMRMAEYTAGSSSLAIPELVVAQSPQGVIGFAGRMEASGALPGGSTRGLRVPVSGNYSASGGLSLWRACTDVRFDRLEVANLALGGTSLTLCPSSSGAIVRTGPRGLRIAAGSPSLNLSGMLGETPIRIASGPVGFAWPGAMSARALDVTLGPAGTDTRFRIANLDAQLGKDIQGTFDDADVRLYAVPLDLNGASGNWAYRGGALSIGDATFNLVDREEQARFEPLVARDARLVLENNVIDAFAELREPTTDRIVTALDIRHSLATGTGHADLDVAGLRFDDSLQPDMLSQRALGVIANAEGIVTGTGRIDWNEAGVTSSGEFSTDGFDFAAAFGPVKGASGTIVFTDLLGLTTAPGQTLKVASINPGIEIFDGEVAFDLNGGTALTIAGGTWPFLGGTLQIEPVKITFGASEVRKYILVITGLEAAQFVERMELGNISATGTFDGTVPLIFDEAGNGRIEGGVLTARPPGGNVSYVGELTYEDLSPIANFAFDTLRSLDFTDMVVRMDGSLTGEIVTRVRFDGVTQGEGARSNIITKQIARLPIRFNVNIRAPFYQLITSLKAMYDPAFVRDPRELGLLSDDGTRLKRSVTGADAAPDVGPADIIPDEPPIQTPESETMP</sequence>
<name>A0A844YCM7_9SPHN</name>
<evidence type="ECO:0000313" key="4">
    <source>
        <dbReference type="Proteomes" id="UP000445582"/>
    </source>
</evidence>
<reference evidence="3 4" key="1">
    <citation type="submission" date="2019-12" db="EMBL/GenBank/DDBJ databases">
        <title>Genomic-based taxomic classification of the family Erythrobacteraceae.</title>
        <authorList>
            <person name="Xu L."/>
        </authorList>
    </citation>
    <scope>NUCLEOTIDE SEQUENCE [LARGE SCALE GENOMIC DNA]</scope>
    <source>
        <strain evidence="3 4">MCCC 1A09965</strain>
    </source>
</reference>
<dbReference type="Pfam" id="PF11739">
    <property type="entry name" value="YdbH-like"/>
    <property type="match status" value="1"/>
</dbReference>
<protein>
    <submittedName>
        <fullName evidence="3">Exoprotein</fullName>
    </submittedName>
</protein>
<evidence type="ECO:0000313" key="3">
    <source>
        <dbReference type="EMBL" id="MXO61941.1"/>
    </source>
</evidence>
<accession>A0A844YCM7</accession>
<feature type="transmembrane region" description="Helical" evidence="2">
    <location>
        <begin position="24"/>
        <end position="44"/>
    </location>
</feature>
<dbReference type="Proteomes" id="UP000445582">
    <property type="component" value="Unassembled WGS sequence"/>
</dbReference>
<keyword evidence="2" id="KW-1133">Transmembrane helix</keyword>